<dbReference type="RefSeq" id="WP_112569817.1">
    <property type="nucleotide sequence ID" value="NZ_CP043450.1"/>
</dbReference>
<dbReference type="EMBL" id="CP043450">
    <property type="protein sequence ID" value="QEM09134.1"/>
    <property type="molecule type" value="Genomic_DNA"/>
</dbReference>
<sequence>MKILSLLLLAGSLLMVHTVNAQTKTVTVDANDVLNNNTKIVAQTSSGQVFFTGHQIGTGYYYPAGIFRAITDNNNNAANYYFDGITNGTTNFSVRADGQGYFAGNLGIGNSSPDAKLTVFSPTPLGSVAKNAVLVSSVGGASGANNFKNNLWLVRNSAGSDWITARLHDGISIDVSFLNPQTNTRTWWERDPNQDVQSWGTSANTYMTIVQGNVGIGITNPANKLDVNGTIHSKSVLIDLNGWADYVFKPTYQLRPLAEVKDYIDQNQHLPEIPSAEEIEKNGLNVGEMNKLLMKKVEELTLYLIENDKKDKQKDKQLAWLQKEINDLKRNKQRHYRTHFK</sequence>
<reference evidence="2" key="1">
    <citation type="submission" date="2019-08" db="EMBL/GenBank/DDBJ databases">
        <title>Comparative genome analysis confer to the adaptation heavy metal polluted environment.</title>
        <authorList>
            <person name="Li Y."/>
        </authorList>
    </citation>
    <scope>NUCLEOTIDE SEQUENCE [LARGE SCALE GENOMIC DNA]</scope>
    <source>
        <strain evidence="2">P1</strain>
    </source>
</reference>
<feature type="chain" id="PRO_5023078016" evidence="1">
    <location>
        <begin position="22"/>
        <end position="341"/>
    </location>
</feature>
<evidence type="ECO:0000256" key="1">
    <source>
        <dbReference type="SAM" id="SignalP"/>
    </source>
</evidence>
<dbReference type="OrthoDB" id="9808753at2"/>
<name>A0A5C1HTK4_9SPHI</name>
<dbReference type="AlphaFoldDB" id="A0A5C1HTK4"/>
<feature type="signal peptide" evidence="1">
    <location>
        <begin position="1"/>
        <end position="21"/>
    </location>
</feature>
<dbReference type="KEGG" id="mrub:DEO27_003580"/>
<keyword evidence="1" id="KW-0732">Signal</keyword>
<keyword evidence="3" id="KW-1185">Reference proteome</keyword>
<proteinExistence type="predicted"/>
<gene>
    <name evidence="2" type="ORF">DEO27_003580</name>
</gene>
<organism evidence="2 3">
    <name type="scientific">Mucilaginibacter rubeus</name>
    <dbReference type="NCBI Taxonomy" id="2027860"/>
    <lineage>
        <taxon>Bacteria</taxon>
        <taxon>Pseudomonadati</taxon>
        <taxon>Bacteroidota</taxon>
        <taxon>Sphingobacteriia</taxon>
        <taxon>Sphingobacteriales</taxon>
        <taxon>Sphingobacteriaceae</taxon>
        <taxon>Mucilaginibacter</taxon>
    </lineage>
</organism>
<evidence type="ECO:0000313" key="2">
    <source>
        <dbReference type="EMBL" id="QEM09134.1"/>
    </source>
</evidence>
<dbReference type="Proteomes" id="UP000251402">
    <property type="component" value="Chromosome"/>
</dbReference>
<evidence type="ECO:0000313" key="3">
    <source>
        <dbReference type="Proteomes" id="UP000251402"/>
    </source>
</evidence>
<protein>
    <submittedName>
        <fullName evidence="2">Uncharacterized protein</fullName>
    </submittedName>
</protein>
<accession>A0A5C1HTK4</accession>